<name>A0A371HTS9_MUCPR</name>
<evidence type="ECO:0000256" key="2">
    <source>
        <dbReference type="ARBA" id="ARBA00023204"/>
    </source>
</evidence>
<protein>
    <submittedName>
        <fullName evidence="4">Protein MICRORCHIDIA 1</fullName>
    </submittedName>
</protein>
<dbReference type="Proteomes" id="UP000257109">
    <property type="component" value="Unassembled WGS sequence"/>
</dbReference>
<gene>
    <name evidence="4" type="primary">MORC1</name>
    <name evidence="4" type="ORF">CR513_09952</name>
</gene>
<evidence type="ECO:0000313" key="4">
    <source>
        <dbReference type="EMBL" id="RDY06104.1"/>
    </source>
</evidence>
<dbReference type="PANTHER" id="PTHR23336:SF50">
    <property type="entry name" value="PROTEIN MICRORCHIDIA 1-RELATED"/>
    <property type="match status" value="1"/>
</dbReference>
<feature type="domain" description="Morc S5" evidence="3">
    <location>
        <begin position="67"/>
        <end position="92"/>
    </location>
</feature>
<comment type="caution">
    <text evidence="4">The sequence shown here is derived from an EMBL/GenBank/DDBJ whole genome shotgun (WGS) entry which is preliminary data.</text>
</comment>
<sequence>SNHYRNSFVNVLFGLNSDPDVVNYFVRMQPFWKVVADGSSKGSCVVGIFLFFSTVEFSLHVLTPKFPGVLEANFIEPAHDKQDFERSVLFIRKGHCHLIGYQPLNFRSQNVAKEAHIRKSAGHSTNPQNQLLADQQDTDLVAEHQNNLSLNQPIMGHVVTGMQGSSHEQL</sequence>
<feature type="non-terminal residue" evidence="4">
    <location>
        <position position="170"/>
    </location>
</feature>
<dbReference type="OrthoDB" id="757982at2759"/>
<dbReference type="InterPro" id="IPR045261">
    <property type="entry name" value="MORC_ATPase"/>
</dbReference>
<keyword evidence="2" id="KW-0234">DNA repair</keyword>
<dbReference type="PANTHER" id="PTHR23336">
    <property type="entry name" value="ZINC FINGER CW-TYPE COILED-COIL DOMAIN PROTEIN 3"/>
    <property type="match status" value="1"/>
</dbReference>
<feature type="non-terminal residue" evidence="4">
    <location>
        <position position="1"/>
    </location>
</feature>
<keyword evidence="1" id="KW-0227">DNA damage</keyword>
<dbReference type="GO" id="GO:0006281">
    <property type="term" value="P:DNA repair"/>
    <property type="evidence" value="ECO:0007669"/>
    <property type="project" value="UniProtKB-KW"/>
</dbReference>
<reference evidence="4" key="1">
    <citation type="submission" date="2018-05" db="EMBL/GenBank/DDBJ databases">
        <title>Draft genome of Mucuna pruriens seed.</title>
        <authorList>
            <person name="Nnadi N.E."/>
            <person name="Vos R."/>
            <person name="Hasami M.H."/>
            <person name="Devisetty U.K."/>
            <person name="Aguiy J.C."/>
        </authorList>
    </citation>
    <scope>NUCLEOTIDE SEQUENCE [LARGE SCALE GENOMIC DNA]</scope>
    <source>
        <strain evidence="4">JCA_2017</strain>
    </source>
</reference>
<accession>A0A371HTS9</accession>
<dbReference type="AlphaFoldDB" id="A0A371HTS9"/>
<organism evidence="4 5">
    <name type="scientific">Mucuna pruriens</name>
    <name type="common">Velvet bean</name>
    <name type="synonym">Dolichos pruriens</name>
    <dbReference type="NCBI Taxonomy" id="157652"/>
    <lineage>
        <taxon>Eukaryota</taxon>
        <taxon>Viridiplantae</taxon>
        <taxon>Streptophyta</taxon>
        <taxon>Embryophyta</taxon>
        <taxon>Tracheophyta</taxon>
        <taxon>Spermatophyta</taxon>
        <taxon>Magnoliopsida</taxon>
        <taxon>eudicotyledons</taxon>
        <taxon>Gunneridae</taxon>
        <taxon>Pentapetalae</taxon>
        <taxon>rosids</taxon>
        <taxon>fabids</taxon>
        <taxon>Fabales</taxon>
        <taxon>Fabaceae</taxon>
        <taxon>Papilionoideae</taxon>
        <taxon>50 kb inversion clade</taxon>
        <taxon>NPAAA clade</taxon>
        <taxon>indigoferoid/millettioid clade</taxon>
        <taxon>Phaseoleae</taxon>
        <taxon>Mucuna</taxon>
    </lineage>
</organism>
<proteinExistence type="predicted"/>
<evidence type="ECO:0000313" key="5">
    <source>
        <dbReference type="Proteomes" id="UP000257109"/>
    </source>
</evidence>
<dbReference type="InterPro" id="IPR041006">
    <property type="entry name" value="Morc_S5"/>
</dbReference>
<evidence type="ECO:0000259" key="3">
    <source>
        <dbReference type="Pfam" id="PF17942"/>
    </source>
</evidence>
<dbReference type="STRING" id="157652.A0A371HTS9"/>
<keyword evidence="5" id="KW-1185">Reference proteome</keyword>
<evidence type="ECO:0000256" key="1">
    <source>
        <dbReference type="ARBA" id="ARBA00022763"/>
    </source>
</evidence>
<dbReference type="GO" id="GO:0016887">
    <property type="term" value="F:ATP hydrolysis activity"/>
    <property type="evidence" value="ECO:0007669"/>
    <property type="project" value="InterPro"/>
</dbReference>
<dbReference type="EMBL" id="QJKJ01001750">
    <property type="protein sequence ID" value="RDY06104.1"/>
    <property type="molecule type" value="Genomic_DNA"/>
</dbReference>
<dbReference type="GO" id="GO:0005634">
    <property type="term" value="C:nucleus"/>
    <property type="evidence" value="ECO:0007669"/>
    <property type="project" value="TreeGrafter"/>
</dbReference>
<dbReference type="Pfam" id="PF17942">
    <property type="entry name" value="Morc6_S5"/>
    <property type="match status" value="1"/>
</dbReference>